<dbReference type="SMR" id="A0A1S3AZ51"/>
<dbReference type="RefSeq" id="XP_008439304.1">
    <property type="nucleotide sequence ID" value="XM_008441082.3"/>
</dbReference>
<dbReference type="Gene3D" id="3.30.1780.10">
    <property type="entry name" value="ornithine cyclodeaminase, domain 1"/>
    <property type="match status" value="1"/>
</dbReference>
<dbReference type="InterPro" id="IPR003462">
    <property type="entry name" value="ODC_Mu_crystall"/>
</dbReference>
<dbReference type="InParanoid" id="A0A1S3AZ51"/>
<dbReference type="KEGG" id="cmo:103484130"/>
<dbReference type="PANTHER" id="PTHR13812">
    <property type="entry name" value="KETIMINE REDUCTASE MU-CRYSTALLIN"/>
    <property type="match status" value="1"/>
</dbReference>
<protein>
    <submittedName>
        <fullName evidence="3">Protein SAR DEFICIENT 4</fullName>
    </submittedName>
</protein>
<dbReference type="Pfam" id="PF02423">
    <property type="entry name" value="OCD_Mu_crystall"/>
    <property type="match status" value="1"/>
</dbReference>
<dbReference type="InterPro" id="IPR023401">
    <property type="entry name" value="ODC_N"/>
</dbReference>
<dbReference type="PANTHER" id="PTHR13812:SF19">
    <property type="entry name" value="KETIMINE REDUCTASE MU-CRYSTALLIN"/>
    <property type="match status" value="1"/>
</dbReference>
<dbReference type="FunFam" id="3.40.50.720:FF:000311">
    <property type="entry name" value="Ornithine cyclodeaminase"/>
    <property type="match status" value="1"/>
</dbReference>
<sequence length="412" mass="45251">MQGKETETNVKFLHLLPRRLLLFPPLHFPSEDSFYSPRSTSHPFPPTADSRLLQFIKKPELIIKSMASTSNNLKDDTKSNLTKKITVRTPMVITKEALDSILQHQNLIEHFQSSLPIVFPTISSPMRQSHVVQPHSSLLLMPSWSSSPSLPYIGVKLVTHFPQNSAINLPAIHASYSLFSSTTGQTLGSMDGTALTLYRTSCISGLAAKYLARPDSRVMVMVGAGALGPHLIKAHLAVRPSVKKVIIWNRTEERAKRLADEMRENAGLDGVCFESSANLDDAISVADIVSCATNSEVPLVKGDKLKCGAYLNLVGSFKPSMRECDDMAIKRGRVFVDCEEALEEAGELLGALERGVIEKSDILGLVDLIKGQIVGRRNEDEISVFKSVGSAMFDLVAAQFAYETTIMNFSSF</sequence>
<organism evidence="2 3">
    <name type="scientific">Cucumis melo</name>
    <name type="common">Muskmelon</name>
    <dbReference type="NCBI Taxonomy" id="3656"/>
    <lineage>
        <taxon>Eukaryota</taxon>
        <taxon>Viridiplantae</taxon>
        <taxon>Streptophyta</taxon>
        <taxon>Embryophyta</taxon>
        <taxon>Tracheophyta</taxon>
        <taxon>Spermatophyta</taxon>
        <taxon>Magnoliopsida</taxon>
        <taxon>eudicotyledons</taxon>
        <taxon>Gunneridae</taxon>
        <taxon>Pentapetalae</taxon>
        <taxon>rosids</taxon>
        <taxon>fabids</taxon>
        <taxon>Cucurbitales</taxon>
        <taxon>Cucurbitaceae</taxon>
        <taxon>Benincaseae</taxon>
        <taxon>Cucumis</taxon>
    </lineage>
</organism>
<dbReference type="GO" id="GO:0016491">
    <property type="term" value="F:oxidoreductase activity"/>
    <property type="evidence" value="ECO:0007669"/>
    <property type="project" value="UniProtKB-ARBA"/>
</dbReference>
<dbReference type="Gene3D" id="3.40.50.720">
    <property type="entry name" value="NAD(P)-binding Rossmann-like Domain"/>
    <property type="match status" value="1"/>
</dbReference>
<evidence type="ECO:0000313" key="3">
    <source>
        <dbReference type="RefSeq" id="XP_008439304.1"/>
    </source>
</evidence>
<dbReference type="Proteomes" id="UP001652600">
    <property type="component" value="Chromosome 6"/>
</dbReference>
<dbReference type="GO" id="GO:0019752">
    <property type="term" value="P:carboxylic acid metabolic process"/>
    <property type="evidence" value="ECO:0007669"/>
    <property type="project" value="UniProtKB-ARBA"/>
</dbReference>
<name>A0A1S3AZ51_CUCME</name>
<gene>
    <name evidence="3" type="primary">LOC103484130</name>
</gene>
<dbReference type="GeneID" id="103484130"/>
<dbReference type="GO" id="GO:0005737">
    <property type="term" value="C:cytoplasm"/>
    <property type="evidence" value="ECO:0007669"/>
    <property type="project" value="TreeGrafter"/>
</dbReference>
<dbReference type="NCBIfam" id="NF004793">
    <property type="entry name" value="PRK06141.1"/>
    <property type="match status" value="1"/>
</dbReference>
<comment type="similarity">
    <text evidence="1">Belongs to the ornithine cyclodeaminase/mu-crystallin family.</text>
</comment>
<dbReference type="OrthoDB" id="41492at2759"/>
<reference evidence="3" key="1">
    <citation type="submission" date="2025-08" db="UniProtKB">
        <authorList>
            <consortium name="RefSeq"/>
        </authorList>
    </citation>
    <scope>IDENTIFICATION</scope>
    <source>
        <tissue evidence="3">Stem</tissue>
    </source>
</reference>
<evidence type="ECO:0000256" key="1">
    <source>
        <dbReference type="ARBA" id="ARBA00008903"/>
    </source>
</evidence>
<dbReference type="AlphaFoldDB" id="A0A1S3AZ51"/>
<dbReference type="InterPro" id="IPR036291">
    <property type="entry name" value="NAD(P)-bd_dom_sf"/>
</dbReference>
<dbReference type="eggNOG" id="KOG3007">
    <property type="taxonomic scope" value="Eukaryota"/>
</dbReference>
<keyword evidence="2" id="KW-1185">Reference proteome</keyword>
<proteinExistence type="inferred from homology"/>
<dbReference type="FunCoup" id="A0A1S3AZ51">
    <property type="interactions" value="62"/>
</dbReference>
<accession>A0A1S3AZ51</accession>
<evidence type="ECO:0000313" key="2">
    <source>
        <dbReference type="Proteomes" id="UP001652600"/>
    </source>
</evidence>
<dbReference type="SUPFAM" id="SSF51735">
    <property type="entry name" value="NAD(P)-binding Rossmann-fold domains"/>
    <property type="match status" value="1"/>
</dbReference>